<feature type="domain" description="AB hydrolase-1" evidence="1">
    <location>
        <begin position="52"/>
        <end position="132"/>
    </location>
</feature>
<accession>A0ABT1GAP0</accession>
<reference evidence="2 3" key="1">
    <citation type="submission" date="2022-03" db="EMBL/GenBank/DDBJ databases">
        <title>Genomic Encyclopedia of Type Strains, Phase III (KMG-III): the genomes of soil and plant-associated and newly described type strains.</title>
        <authorList>
            <person name="Whitman W."/>
        </authorList>
    </citation>
    <scope>NUCLEOTIDE SEQUENCE [LARGE SCALE GENOMIC DNA]</scope>
    <source>
        <strain evidence="2 3">BSker1</strain>
    </source>
</reference>
<keyword evidence="2" id="KW-0378">Hydrolase</keyword>
<gene>
    <name evidence="2" type="ORF">J2T60_002389</name>
</gene>
<evidence type="ECO:0000259" key="1">
    <source>
        <dbReference type="Pfam" id="PF00561"/>
    </source>
</evidence>
<proteinExistence type="predicted"/>
<dbReference type="SUPFAM" id="SSF53474">
    <property type="entry name" value="alpha/beta-Hydrolases"/>
    <property type="match status" value="1"/>
</dbReference>
<organism evidence="2 3">
    <name type="scientific">Natronospira proteinivora</name>
    <dbReference type="NCBI Taxonomy" id="1807133"/>
    <lineage>
        <taxon>Bacteria</taxon>
        <taxon>Pseudomonadati</taxon>
        <taxon>Pseudomonadota</taxon>
        <taxon>Gammaproteobacteria</taxon>
        <taxon>Natronospirales</taxon>
        <taxon>Natronospiraceae</taxon>
        <taxon>Natronospira</taxon>
    </lineage>
</organism>
<dbReference type="RefSeq" id="WP_253450431.1">
    <property type="nucleotide sequence ID" value="NZ_JALJYF010000002.1"/>
</dbReference>
<name>A0ABT1GAP0_9GAMM</name>
<dbReference type="GO" id="GO:0016787">
    <property type="term" value="F:hydrolase activity"/>
    <property type="evidence" value="ECO:0007669"/>
    <property type="project" value="UniProtKB-KW"/>
</dbReference>
<sequence length="211" mass="22774">MAKLSTQGEALAFTGPAGKLEGLLQESDSDEARAIAVVCHPHPLHQGSMHNKVAHTLARACSEAGAVSLRFNFRGVGGSEGEFDEAVGETADALAAVAWMREHYPGLPLWLAGFSFGAQVSLQASPKAGPDRLITVAPPVQRFGGTRPARPDCPWLLLQGEADEVVDPQAVFDWAERYAEPPEIARFPEVGHFFHANLTPLRERVLAFLKE</sequence>
<dbReference type="PANTHER" id="PTHR42103:SF2">
    <property type="entry name" value="AB HYDROLASE-1 DOMAIN-CONTAINING PROTEIN"/>
    <property type="match status" value="1"/>
</dbReference>
<protein>
    <submittedName>
        <fullName evidence="2">Alpha/beta superfamily hydrolase</fullName>
    </submittedName>
</protein>
<dbReference type="InterPro" id="IPR000073">
    <property type="entry name" value="AB_hydrolase_1"/>
</dbReference>
<comment type="caution">
    <text evidence="2">The sequence shown here is derived from an EMBL/GenBank/DDBJ whole genome shotgun (WGS) entry which is preliminary data.</text>
</comment>
<dbReference type="InterPro" id="IPR029058">
    <property type="entry name" value="AB_hydrolase_fold"/>
</dbReference>
<dbReference type="Proteomes" id="UP001523550">
    <property type="component" value="Unassembled WGS sequence"/>
</dbReference>
<dbReference type="Gene3D" id="3.40.50.1820">
    <property type="entry name" value="alpha/beta hydrolase"/>
    <property type="match status" value="1"/>
</dbReference>
<evidence type="ECO:0000313" key="2">
    <source>
        <dbReference type="EMBL" id="MCP1728389.1"/>
    </source>
</evidence>
<dbReference type="EMBL" id="JALJYF010000002">
    <property type="protein sequence ID" value="MCP1728389.1"/>
    <property type="molecule type" value="Genomic_DNA"/>
</dbReference>
<dbReference type="Pfam" id="PF00561">
    <property type="entry name" value="Abhydrolase_1"/>
    <property type="match status" value="1"/>
</dbReference>
<evidence type="ECO:0000313" key="3">
    <source>
        <dbReference type="Proteomes" id="UP001523550"/>
    </source>
</evidence>
<dbReference type="PANTHER" id="PTHR42103">
    <property type="entry name" value="ALPHA/BETA-HYDROLASES SUPERFAMILY PROTEIN"/>
    <property type="match status" value="1"/>
</dbReference>
<keyword evidence="3" id="KW-1185">Reference proteome</keyword>